<feature type="binding site" evidence="8">
    <location>
        <position position="180"/>
    </location>
    <ligand>
        <name>Ca(2+)</name>
        <dbReference type="ChEBI" id="CHEBI:29108"/>
        <label>2</label>
    </ligand>
</feature>
<evidence type="ECO:0000256" key="8">
    <source>
        <dbReference type="PIRSR" id="PIRSR001021-2"/>
    </source>
</evidence>
<dbReference type="Proteomes" id="UP000199006">
    <property type="component" value="Unassembled WGS sequence"/>
</dbReference>
<evidence type="ECO:0000256" key="5">
    <source>
        <dbReference type="ARBA" id="ARBA00023277"/>
    </source>
</evidence>
<dbReference type="Pfam" id="PF00128">
    <property type="entry name" value="Alpha-amylase"/>
    <property type="match status" value="1"/>
</dbReference>
<keyword evidence="8" id="KW-0106">Calcium</keyword>
<gene>
    <name evidence="11" type="ORF">SAMN02983006_01531</name>
</gene>
<evidence type="ECO:0000256" key="9">
    <source>
        <dbReference type="RuleBase" id="RU003615"/>
    </source>
</evidence>
<feature type="binding site" evidence="8">
    <location>
        <position position="186"/>
    </location>
    <ligand>
        <name>Ca(2+)</name>
        <dbReference type="ChEBI" id="CHEBI:29108"/>
        <label>1</label>
    </ligand>
</feature>
<feature type="binding site" evidence="8">
    <location>
        <position position="158"/>
    </location>
    <ligand>
        <name>Ca(2+)</name>
        <dbReference type="ChEBI" id="CHEBI:29108"/>
        <label>2</label>
    </ligand>
</feature>
<dbReference type="Gene3D" id="3.20.20.80">
    <property type="entry name" value="Glycosidases"/>
    <property type="match status" value="1"/>
</dbReference>
<dbReference type="OrthoDB" id="9805159at2"/>
<dbReference type="SUPFAM" id="SSF51445">
    <property type="entry name" value="(Trans)glycosidases"/>
    <property type="match status" value="1"/>
</dbReference>
<dbReference type="Gene3D" id="2.60.40.1180">
    <property type="entry name" value="Golgi alpha-mannosidase II"/>
    <property type="match status" value="1"/>
</dbReference>
<keyword evidence="3 8" id="KW-0479">Metal-binding</keyword>
<evidence type="ECO:0000256" key="4">
    <source>
        <dbReference type="ARBA" id="ARBA00022801"/>
    </source>
</evidence>
<dbReference type="SUPFAM" id="SSF51011">
    <property type="entry name" value="Glycosyl hydrolase domain"/>
    <property type="match status" value="1"/>
</dbReference>
<organism evidence="11 12">
    <name type="scientific">Halanaerobium salsuginis</name>
    <dbReference type="NCBI Taxonomy" id="29563"/>
    <lineage>
        <taxon>Bacteria</taxon>
        <taxon>Bacillati</taxon>
        <taxon>Bacillota</taxon>
        <taxon>Clostridia</taxon>
        <taxon>Halanaerobiales</taxon>
        <taxon>Halanaerobiaceae</taxon>
        <taxon>Halanaerobium</taxon>
    </lineage>
</organism>
<dbReference type="InterPro" id="IPR013780">
    <property type="entry name" value="Glyco_hydro_b"/>
</dbReference>
<feature type="binding site" evidence="8">
    <location>
        <position position="194"/>
    </location>
    <ligand>
        <name>Ca(2+)</name>
        <dbReference type="ChEBI" id="CHEBI:29108"/>
        <label>2</label>
    </ligand>
</feature>
<dbReference type="CDD" id="cd11318">
    <property type="entry name" value="AmyAc_bac_fung_AmyA"/>
    <property type="match status" value="1"/>
</dbReference>
<comment type="cofactor">
    <cofactor evidence="1">
        <name>Ca(2+)</name>
        <dbReference type="ChEBI" id="CHEBI:29108"/>
    </cofactor>
</comment>
<dbReference type="NCBIfam" id="NF006969">
    <property type="entry name" value="PRK09441.1-2"/>
    <property type="match status" value="1"/>
</dbReference>
<name>A0A1I4IWX3_9FIRM</name>
<feature type="binding site" evidence="8">
    <location>
        <position position="113"/>
    </location>
    <ligand>
        <name>Ca(2+)</name>
        <dbReference type="ChEBI" id="CHEBI:29108"/>
        <label>1</label>
    </ligand>
</feature>
<feature type="domain" description="Glycosyl hydrolase family 13 catalytic" evidence="10">
    <location>
        <begin position="4"/>
        <end position="377"/>
    </location>
</feature>
<feature type="binding site" evidence="8">
    <location>
        <position position="192"/>
    </location>
    <ligand>
        <name>Ca(2+)</name>
        <dbReference type="ChEBI" id="CHEBI:29108"/>
        <label>1</label>
    </ligand>
</feature>
<keyword evidence="6" id="KW-0326">Glycosidase</keyword>
<evidence type="ECO:0000259" key="10">
    <source>
        <dbReference type="SMART" id="SM00642"/>
    </source>
</evidence>
<dbReference type="STRING" id="29563.SAMN02983006_01531"/>
<evidence type="ECO:0000256" key="1">
    <source>
        <dbReference type="ARBA" id="ARBA00001913"/>
    </source>
</evidence>
<dbReference type="GO" id="GO:0005509">
    <property type="term" value="F:calcium ion binding"/>
    <property type="evidence" value="ECO:0007669"/>
    <property type="project" value="InterPro"/>
</dbReference>
<dbReference type="EMBL" id="FOTI01000019">
    <property type="protein sequence ID" value="SFL58483.1"/>
    <property type="molecule type" value="Genomic_DNA"/>
</dbReference>
<keyword evidence="5" id="KW-0119">Carbohydrate metabolism</keyword>
<protein>
    <submittedName>
        <fullName evidence="11">Alpha-amylase</fullName>
    </submittedName>
</protein>
<evidence type="ECO:0000256" key="2">
    <source>
        <dbReference type="ARBA" id="ARBA00008061"/>
    </source>
</evidence>
<feature type="active site" description="Nucleophile" evidence="7">
    <location>
        <position position="223"/>
    </location>
</feature>
<dbReference type="GO" id="GO:0005975">
    <property type="term" value="P:carbohydrate metabolic process"/>
    <property type="evidence" value="ECO:0007669"/>
    <property type="project" value="InterPro"/>
</dbReference>
<dbReference type="InterPro" id="IPR006046">
    <property type="entry name" value="Alpha_amylase"/>
</dbReference>
<dbReference type="AlphaFoldDB" id="A0A1I4IWX3"/>
<dbReference type="GO" id="GO:0004556">
    <property type="term" value="F:alpha-amylase activity"/>
    <property type="evidence" value="ECO:0007669"/>
    <property type="project" value="InterPro"/>
</dbReference>
<dbReference type="SMART" id="SM00642">
    <property type="entry name" value="Aamy"/>
    <property type="match status" value="1"/>
</dbReference>
<reference evidence="11 12" key="1">
    <citation type="submission" date="2016-10" db="EMBL/GenBank/DDBJ databases">
        <authorList>
            <person name="de Groot N.N."/>
        </authorList>
    </citation>
    <scope>NUCLEOTIDE SEQUENCE [LARGE SCALE GENOMIC DNA]</scope>
    <source>
        <strain evidence="11 12">ATCC 51327</strain>
    </source>
</reference>
<feature type="active site" description="Proton donor" evidence="7">
    <location>
        <position position="253"/>
    </location>
</feature>
<dbReference type="Gene3D" id="2.40.30.140">
    <property type="match status" value="1"/>
</dbReference>
<dbReference type="InterPro" id="IPR017853">
    <property type="entry name" value="GH"/>
</dbReference>
<evidence type="ECO:0000256" key="3">
    <source>
        <dbReference type="ARBA" id="ARBA00022723"/>
    </source>
</evidence>
<dbReference type="InterPro" id="IPR013776">
    <property type="entry name" value="A-amylase_thermo"/>
</dbReference>
<keyword evidence="4" id="KW-0378">Hydrolase</keyword>
<dbReference type="PIRSF" id="PIRSF001021">
    <property type="entry name" value="Alph-amls_thrmst"/>
    <property type="match status" value="1"/>
</dbReference>
<proteinExistence type="inferred from homology"/>
<accession>A0A1I4IWX3</accession>
<sequence>MENPIILHSFYWEMATGNYAEQFPEEKDLWLLLKQRAVEFKEIGFDYIWLPPANKGAGGQEDVGYGTYDLWDLGEFDQKGTVRTKYGNRAELEAAIAALHKQGLKVIYDAVLNHRLGADEKEQVELKDGSKAEVWTKFNFNGRNDKYSKLKLDWENFDGVDWNARTKQAGKFLFKTKEWDNSYEEDYLMGADLDYDNQEIRNDVISWGKWLVRELGFDGFRFDASKHVDNQLIYDFVEEVSQTAEKDLFFVGEAWENNPDTLIDYLNTVGQDRLTVFDFALRNIFVKLRDGQLDFRWLGDKGLVNQPDYQNRAVTFVDNHDTERDGENQYGTESIFRRKLQAYCYILMRKEGVPSIFWKDYYNSNLKDQLQNLITARKKFAYGDSYENETNDKNTYSYIRSGDEKHAGSGLVMLITQAVGDQLIEKEVNTGSPETKYYDFTANVKETVTTNADAVGNFKVKASEANGYSVWVKAAE</sequence>
<comment type="similarity">
    <text evidence="2 9">Belongs to the glycosyl hydrolase 13 family.</text>
</comment>
<evidence type="ECO:0000313" key="12">
    <source>
        <dbReference type="Proteomes" id="UP000199006"/>
    </source>
</evidence>
<dbReference type="InterPro" id="IPR006047">
    <property type="entry name" value="GH13_cat_dom"/>
</dbReference>
<dbReference type="PRINTS" id="PR00110">
    <property type="entry name" value="ALPHAAMYLASE"/>
</dbReference>
<feature type="binding site" evidence="8">
    <location>
        <position position="291"/>
    </location>
    <ligand>
        <name>Ca(2+)</name>
        <dbReference type="ChEBI" id="CHEBI:29108"/>
        <label>3</label>
    </ligand>
</feature>
<dbReference type="RefSeq" id="WP_089861643.1">
    <property type="nucleotide sequence ID" value="NZ_FOTI01000019.1"/>
</dbReference>
<dbReference type="PANTHER" id="PTHR43447">
    <property type="entry name" value="ALPHA-AMYLASE"/>
    <property type="match status" value="1"/>
</dbReference>
<feature type="binding site" evidence="8">
    <location>
        <position position="227"/>
    </location>
    <ligand>
        <name>Ca(2+)</name>
        <dbReference type="ChEBI" id="CHEBI:29108"/>
        <label>1</label>
    </ligand>
</feature>
<evidence type="ECO:0000256" key="7">
    <source>
        <dbReference type="PIRSR" id="PIRSR001021-1"/>
    </source>
</evidence>
<evidence type="ECO:0000313" key="11">
    <source>
        <dbReference type="EMBL" id="SFL58483.1"/>
    </source>
</evidence>
<evidence type="ECO:0000256" key="6">
    <source>
        <dbReference type="ARBA" id="ARBA00023295"/>
    </source>
</evidence>
<keyword evidence="12" id="KW-1185">Reference proteome</keyword>